<proteinExistence type="predicted"/>
<organism evidence="1 2">
    <name type="scientific">Nibribacter koreensis</name>
    <dbReference type="NCBI Taxonomy" id="1084519"/>
    <lineage>
        <taxon>Bacteria</taxon>
        <taxon>Pseudomonadati</taxon>
        <taxon>Bacteroidota</taxon>
        <taxon>Cytophagia</taxon>
        <taxon>Cytophagales</taxon>
        <taxon>Hymenobacteraceae</taxon>
        <taxon>Nibribacter</taxon>
    </lineage>
</organism>
<sequence length="106" mass="12117">MDMQNMDMEHLSSNTANIENTALLILKAFKTAGTKADEVLPWAEIYPFLNKQDDHEHFRDVQKQAEEHLRNQAYAIPDPEGLRLTDVGYKALQEMDGQDLSQSNAR</sequence>
<gene>
    <name evidence="1" type="ORF">GCM10023183_33500</name>
</gene>
<accession>A0ABP8FYK0</accession>
<dbReference type="EMBL" id="BAABGX010000003">
    <property type="protein sequence ID" value="GAA4313667.1"/>
    <property type="molecule type" value="Genomic_DNA"/>
</dbReference>
<name>A0ABP8FYK0_9BACT</name>
<reference evidence="2" key="1">
    <citation type="journal article" date="2019" name="Int. J. Syst. Evol. Microbiol.">
        <title>The Global Catalogue of Microorganisms (GCM) 10K type strain sequencing project: providing services to taxonomists for standard genome sequencing and annotation.</title>
        <authorList>
            <consortium name="The Broad Institute Genomics Platform"/>
            <consortium name="The Broad Institute Genome Sequencing Center for Infectious Disease"/>
            <person name="Wu L."/>
            <person name="Ma J."/>
        </authorList>
    </citation>
    <scope>NUCLEOTIDE SEQUENCE [LARGE SCALE GENOMIC DNA]</scope>
    <source>
        <strain evidence="2">JCM 17917</strain>
    </source>
</reference>
<dbReference type="Proteomes" id="UP001501844">
    <property type="component" value="Unassembled WGS sequence"/>
</dbReference>
<evidence type="ECO:0000313" key="1">
    <source>
        <dbReference type="EMBL" id="GAA4313667.1"/>
    </source>
</evidence>
<evidence type="ECO:0000313" key="2">
    <source>
        <dbReference type="Proteomes" id="UP001501844"/>
    </source>
</evidence>
<comment type="caution">
    <text evidence="1">The sequence shown here is derived from an EMBL/GenBank/DDBJ whole genome shotgun (WGS) entry which is preliminary data.</text>
</comment>
<keyword evidence="2" id="KW-1185">Reference proteome</keyword>
<protein>
    <submittedName>
        <fullName evidence="1">Uncharacterized protein</fullName>
    </submittedName>
</protein>